<dbReference type="AlphaFoldDB" id="A0A9Q4C485"/>
<dbReference type="HAMAP" id="MF_01209">
    <property type="entry name" value="CPSase_S_chain"/>
    <property type="match status" value="1"/>
</dbReference>
<dbReference type="InterPro" id="IPR006274">
    <property type="entry name" value="CarbamoylP_synth_ssu"/>
</dbReference>
<evidence type="ECO:0000256" key="2">
    <source>
        <dbReference type="ARBA" id="ARBA00007800"/>
    </source>
</evidence>
<dbReference type="InterPro" id="IPR050472">
    <property type="entry name" value="Anth_synth/Amidotransfase"/>
</dbReference>
<organism evidence="12 13">
    <name type="scientific">Halorutilus salinus</name>
    <dbReference type="NCBI Taxonomy" id="2487751"/>
    <lineage>
        <taxon>Archaea</taxon>
        <taxon>Methanobacteriati</taxon>
        <taxon>Methanobacteriota</taxon>
        <taxon>Stenosarchaea group</taxon>
        <taxon>Halobacteria</taxon>
        <taxon>Halorutilales</taxon>
        <taxon>Halorutilaceae</taxon>
        <taxon>Halorutilus</taxon>
    </lineage>
</organism>
<evidence type="ECO:0000256" key="7">
    <source>
        <dbReference type="ARBA" id="ARBA00022962"/>
    </source>
</evidence>
<gene>
    <name evidence="10 12" type="primary">carA</name>
    <name evidence="12" type="ORF">EGH25_09440</name>
</gene>
<comment type="pathway">
    <text evidence="1 10">Amino-acid biosynthesis; L-arginine biosynthesis; carbamoyl phosphate from bicarbonate: step 1/1.</text>
</comment>
<evidence type="ECO:0000256" key="10">
    <source>
        <dbReference type="HAMAP-Rule" id="MF_01209"/>
    </source>
</evidence>
<comment type="catalytic activity">
    <reaction evidence="10">
        <text>L-glutamine + H2O = L-glutamate + NH4(+)</text>
        <dbReference type="Rhea" id="RHEA:15889"/>
        <dbReference type="ChEBI" id="CHEBI:15377"/>
        <dbReference type="ChEBI" id="CHEBI:28938"/>
        <dbReference type="ChEBI" id="CHEBI:29985"/>
        <dbReference type="ChEBI" id="CHEBI:58359"/>
    </reaction>
</comment>
<dbReference type="SUPFAM" id="SSF52021">
    <property type="entry name" value="Carbamoyl phosphate synthetase, small subunit N-terminal domain"/>
    <property type="match status" value="1"/>
</dbReference>
<keyword evidence="3 10" id="KW-0055">Arginine biosynthesis</keyword>
<feature type="binding site" evidence="10">
    <location>
        <position position="249"/>
    </location>
    <ligand>
        <name>L-glutamine</name>
        <dbReference type="ChEBI" id="CHEBI:58359"/>
    </ligand>
</feature>
<evidence type="ECO:0000256" key="9">
    <source>
        <dbReference type="ARBA" id="ARBA00048816"/>
    </source>
</evidence>
<dbReference type="PANTHER" id="PTHR43418">
    <property type="entry name" value="MULTIFUNCTIONAL TRYPTOPHAN BIOSYNTHESIS PROTEIN-RELATED"/>
    <property type="match status" value="1"/>
</dbReference>
<dbReference type="InterPro" id="IPR036480">
    <property type="entry name" value="CarbP_synth_ssu_N_sf"/>
</dbReference>
<comment type="similarity">
    <text evidence="2 10">Belongs to the CarA family.</text>
</comment>
<reference evidence="12" key="1">
    <citation type="submission" date="2022-09" db="EMBL/GenBank/DDBJ databases">
        <title>Haloadaptaus new haloarchaeum isolated from saline soil.</title>
        <authorList>
            <person name="Duran-Viseras A."/>
            <person name="Sanchez-Porro C."/>
            <person name="Ventosa A."/>
        </authorList>
    </citation>
    <scope>NUCLEOTIDE SEQUENCE</scope>
    <source>
        <strain evidence="12">F3-133</strain>
    </source>
</reference>
<dbReference type="Gene3D" id="3.50.30.20">
    <property type="entry name" value="Carbamoyl-phosphate synthase small subunit, N-terminal domain"/>
    <property type="match status" value="1"/>
</dbReference>
<feature type="binding site" evidence="10">
    <location>
        <position position="290"/>
    </location>
    <ligand>
        <name>L-glutamine</name>
        <dbReference type="ChEBI" id="CHEBI:58359"/>
    </ligand>
</feature>
<dbReference type="PRINTS" id="PR00099">
    <property type="entry name" value="CPSGATASE"/>
</dbReference>
<dbReference type="InterPro" id="IPR029062">
    <property type="entry name" value="Class_I_gatase-like"/>
</dbReference>
<comment type="function">
    <text evidence="10">Small subunit of the glutamine-dependent carbamoyl phosphate synthetase (CPSase). CPSase catalyzes the formation of carbamoyl phosphate from the ammonia moiety of glutamine, carbonate, and phosphate donated by ATP, constituting the first step of 2 biosynthetic pathways, one leading to arginine and/or urea and the other to pyrimidine nucleotides. The small subunit (glutamine amidotransferase) binds and cleaves glutamine to supply the large subunit with the substrate ammonia.</text>
</comment>
<name>A0A9Q4C485_9EURY</name>
<protein>
    <recommendedName>
        <fullName evidence="10">Carbamoyl phosphate synthase small chain</fullName>
        <ecNumber evidence="10">6.3.5.5</ecNumber>
    </recommendedName>
    <alternativeName>
        <fullName evidence="10">Carbamoyl phosphate synthetase glutamine chain</fullName>
    </alternativeName>
</protein>
<dbReference type="PRINTS" id="PR00096">
    <property type="entry name" value="GATASE"/>
</dbReference>
<evidence type="ECO:0000313" key="13">
    <source>
        <dbReference type="Proteomes" id="UP001149411"/>
    </source>
</evidence>
<evidence type="ECO:0000256" key="8">
    <source>
        <dbReference type="ARBA" id="ARBA00022975"/>
    </source>
</evidence>
<keyword evidence="6 10" id="KW-0067">ATP-binding</keyword>
<dbReference type="PRINTS" id="PR00097">
    <property type="entry name" value="ANTSNTHASEII"/>
</dbReference>
<dbReference type="CDD" id="cd01744">
    <property type="entry name" value="GATase1_CPSase"/>
    <property type="match status" value="1"/>
</dbReference>
<dbReference type="GO" id="GO:0005524">
    <property type="term" value="F:ATP binding"/>
    <property type="evidence" value="ECO:0007669"/>
    <property type="project" value="UniProtKB-UniRule"/>
</dbReference>
<evidence type="ECO:0000256" key="4">
    <source>
        <dbReference type="ARBA" id="ARBA00022598"/>
    </source>
</evidence>
<keyword evidence="5 10" id="KW-0547">Nucleotide-binding</keyword>
<dbReference type="SUPFAM" id="SSF52317">
    <property type="entry name" value="Class I glutamine amidotransferase-like"/>
    <property type="match status" value="1"/>
</dbReference>
<sequence length="357" mass="38816">MKAYLALEDGTVVEGEGHGTPGEVQSELVFTTQYTGYEESLTDPSYEFQTLMFTYPLIGNYGVDPDSFQSDGIKAEACVAREFSTDPPDVLEWFEDEGVPAMSGVDTRALTVKTREYGTMRSGLVVGDDATPGRAKELAEDCPDIEELDLGARVTIDEPKTYEGFGSGDADATVALIDCGCKRNIITSLRRRNLDVVALPYDVSPGEIRDVDPDSLFISNGPGDPANYDDAVAAVDEFLGELPVAGVCLGHQLISRAFDAETYKLKFGHRGANQPVKDLEDGVVHITAQNHGFAVEEETLDELEVTEVNANDGTSEAVRSDYHKVEARQYHPEAHSGPRDTEGDFFDGIKQDIVEGL</sequence>
<dbReference type="Pfam" id="PF00117">
    <property type="entry name" value="GATase"/>
    <property type="match status" value="1"/>
</dbReference>
<keyword evidence="13" id="KW-1185">Reference proteome</keyword>
<evidence type="ECO:0000256" key="3">
    <source>
        <dbReference type="ARBA" id="ARBA00022571"/>
    </source>
</evidence>
<feature type="binding site" evidence="10">
    <location>
        <position position="293"/>
    </location>
    <ligand>
        <name>L-glutamine</name>
        <dbReference type="ChEBI" id="CHEBI:58359"/>
    </ligand>
</feature>
<dbReference type="EC" id="6.3.5.5" evidence="10"/>
<dbReference type="SMART" id="SM01097">
    <property type="entry name" value="CPSase_sm_chain"/>
    <property type="match status" value="1"/>
</dbReference>
<keyword evidence="8 10" id="KW-0665">Pyrimidine biosynthesis</keyword>
<feature type="binding site" evidence="10">
    <location>
        <position position="252"/>
    </location>
    <ligand>
        <name>L-glutamine</name>
        <dbReference type="ChEBI" id="CHEBI:58359"/>
    </ligand>
</feature>
<feature type="binding site" evidence="10">
    <location>
        <position position="223"/>
    </location>
    <ligand>
        <name>L-glutamine</name>
        <dbReference type="ChEBI" id="CHEBI:58359"/>
    </ligand>
</feature>
<evidence type="ECO:0000256" key="5">
    <source>
        <dbReference type="ARBA" id="ARBA00022741"/>
    </source>
</evidence>
<keyword evidence="10" id="KW-0028">Amino-acid biosynthesis</keyword>
<keyword evidence="7 10" id="KW-0315">Glutamine amidotransferase</keyword>
<evidence type="ECO:0000259" key="11">
    <source>
        <dbReference type="SMART" id="SM01097"/>
    </source>
</evidence>
<dbReference type="GO" id="GO:0006526">
    <property type="term" value="P:L-arginine biosynthetic process"/>
    <property type="evidence" value="ECO:0007669"/>
    <property type="project" value="UniProtKB-UniRule"/>
</dbReference>
<comment type="pathway">
    <text evidence="10">Pyrimidine metabolism; UMP biosynthesis via de novo pathway; (S)-dihydroorotate from bicarbonate: step 1/3.</text>
</comment>
<comment type="caution">
    <text evidence="12">The sequence shown here is derived from an EMBL/GenBank/DDBJ whole genome shotgun (WGS) entry which is preliminary data.</text>
</comment>
<proteinExistence type="inferred from homology"/>
<evidence type="ECO:0000256" key="6">
    <source>
        <dbReference type="ARBA" id="ARBA00022840"/>
    </source>
</evidence>
<comment type="catalytic activity">
    <reaction evidence="9 10">
        <text>hydrogencarbonate + L-glutamine + 2 ATP + H2O = carbamoyl phosphate + L-glutamate + 2 ADP + phosphate + 2 H(+)</text>
        <dbReference type="Rhea" id="RHEA:18633"/>
        <dbReference type="ChEBI" id="CHEBI:15377"/>
        <dbReference type="ChEBI" id="CHEBI:15378"/>
        <dbReference type="ChEBI" id="CHEBI:17544"/>
        <dbReference type="ChEBI" id="CHEBI:29985"/>
        <dbReference type="ChEBI" id="CHEBI:30616"/>
        <dbReference type="ChEBI" id="CHEBI:43474"/>
        <dbReference type="ChEBI" id="CHEBI:58228"/>
        <dbReference type="ChEBI" id="CHEBI:58359"/>
        <dbReference type="ChEBI" id="CHEBI:456216"/>
        <dbReference type="EC" id="6.3.5.5"/>
    </reaction>
</comment>
<dbReference type="GO" id="GO:0004088">
    <property type="term" value="F:carbamoyl-phosphate synthase (glutamine-hydrolyzing) activity"/>
    <property type="evidence" value="ECO:0007669"/>
    <property type="project" value="UniProtKB-UniRule"/>
</dbReference>
<dbReference type="GO" id="GO:0006541">
    <property type="term" value="P:glutamine metabolic process"/>
    <property type="evidence" value="ECO:0007669"/>
    <property type="project" value="InterPro"/>
</dbReference>
<dbReference type="GO" id="GO:0044205">
    <property type="term" value="P:'de novo' UMP biosynthetic process"/>
    <property type="evidence" value="ECO:0007669"/>
    <property type="project" value="UniProtKB-UniRule"/>
</dbReference>
<feature type="domain" description="Carbamoyl-phosphate synthase small subunit N-terminal" evidence="11">
    <location>
        <begin position="1"/>
        <end position="125"/>
    </location>
</feature>
<dbReference type="InterPro" id="IPR035686">
    <property type="entry name" value="CPSase_GATase1"/>
</dbReference>
<feature type="binding site" evidence="10">
    <location>
        <position position="221"/>
    </location>
    <ligand>
        <name>L-glutamine</name>
        <dbReference type="ChEBI" id="CHEBI:58359"/>
    </ligand>
</feature>
<feature type="active site" evidence="10">
    <location>
        <position position="331"/>
    </location>
</feature>
<accession>A0A9Q4C485</accession>
<dbReference type="InterPro" id="IPR002474">
    <property type="entry name" value="CarbamoylP_synth_ssu_N"/>
</dbReference>
<dbReference type="Proteomes" id="UP001149411">
    <property type="component" value="Unassembled WGS sequence"/>
</dbReference>
<dbReference type="PROSITE" id="PS51273">
    <property type="entry name" value="GATASE_TYPE_1"/>
    <property type="match status" value="1"/>
</dbReference>
<dbReference type="RefSeq" id="WP_266087944.1">
    <property type="nucleotide sequence ID" value="NZ_RKLV01000009.1"/>
</dbReference>
<dbReference type="NCBIfam" id="TIGR01368">
    <property type="entry name" value="CPSaseIIsmall"/>
    <property type="match status" value="1"/>
</dbReference>
<feature type="region of interest" description="CPSase" evidence="10">
    <location>
        <begin position="1"/>
        <end position="172"/>
    </location>
</feature>
<dbReference type="InterPro" id="IPR017926">
    <property type="entry name" value="GATASE"/>
</dbReference>
<feature type="active site" evidence="10">
    <location>
        <position position="333"/>
    </location>
</feature>
<keyword evidence="4 10" id="KW-0436">Ligase</keyword>
<dbReference type="GO" id="GO:0006207">
    <property type="term" value="P:'de novo' pyrimidine nucleobase biosynthetic process"/>
    <property type="evidence" value="ECO:0007669"/>
    <property type="project" value="InterPro"/>
</dbReference>
<dbReference type="NCBIfam" id="NF009475">
    <property type="entry name" value="PRK12838.1"/>
    <property type="match status" value="1"/>
</dbReference>
<feature type="active site" description="Nucleophile" evidence="10">
    <location>
        <position position="248"/>
    </location>
</feature>
<evidence type="ECO:0000256" key="1">
    <source>
        <dbReference type="ARBA" id="ARBA00005077"/>
    </source>
</evidence>
<evidence type="ECO:0000313" key="12">
    <source>
        <dbReference type="EMBL" id="MCX2819570.1"/>
    </source>
</evidence>
<dbReference type="Gene3D" id="3.40.50.880">
    <property type="match status" value="1"/>
</dbReference>
<feature type="binding site" evidence="10">
    <location>
        <position position="45"/>
    </location>
    <ligand>
        <name>L-glutamine</name>
        <dbReference type="ChEBI" id="CHEBI:58359"/>
    </ligand>
</feature>
<feature type="binding site" evidence="10">
    <location>
        <position position="292"/>
    </location>
    <ligand>
        <name>L-glutamine</name>
        <dbReference type="ChEBI" id="CHEBI:58359"/>
    </ligand>
</feature>
<comment type="subunit">
    <text evidence="10">Composed of two chains; the small (or glutamine) chain promotes the hydrolysis of glutamine to ammonia, which is used by the large (or ammonia) chain to synthesize carbamoyl phosphate. Tetramer of heterodimers (alpha,beta)4.</text>
</comment>
<dbReference type="Pfam" id="PF00988">
    <property type="entry name" value="CPSase_sm_chain"/>
    <property type="match status" value="1"/>
</dbReference>
<dbReference type="EMBL" id="RKLV01000009">
    <property type="protein sequence ID" value="MCX2819570.1"/>
    <property type="molecule type" value="Genomic_DNA"/>
</dbReference>
<dbReference type="PANTHER" id="PTHR43418:SF7">
    <property type="entry name" value="CARBAMOYL-PHOSPHATE SYNTHASE SMALL CHAIN"/>
    <property type="match status" value="1"/>
</dbReference>